<reference evidence="5 6" key="1">
    <citation type="journal article" date="2013" name="Genome Announc.">
        <title>Draft Genome Sequence of the Methanotrophic Gammaproteobacterium Methyloglobulus morosus DSM 22980 Strain KoM1.</title>
        <authorList>
            <person name="Poehlein A."/>
            <person name="Deutzmann J.S."/>
            <person name="Daniel R."/>
            <person name="Simeonova D.D."/>
        </authorList>
    </citation>
    <scope>NUCLEOTIDE SEQUENCE [LARGE SCALE GENOMIC DNA]</scope>
    <source>
        <strain evidence="5 6">KoM1</strain>
    </source>
</reference>
<feature type="binding site" evidence="3">
    <location>
        <position position="140"/>
    </location>
    <ligand>
        <name>acetyl-CoA</name>
        <dbReference type="ChEBI" id="CHEBI:57288"/>
    </ligand>
</feature>
<dbReference type="PROSITE" id="PS51186">
    <property type="entry name" value="GNAT"/>
    <property type="match status" value="1"/>
</dbReference>
<evidence type="ECO:0000256" key="3">
    <source>
        <dbReference type="HAMAP-Rule" id="MF_02210"/>
    </source>
</evidence>
<dbReference type="CDD" id="cd04301">
    <property type="entry name" value="NAT_SF"/>
    <property type="match status" value="1"/>
</dbReference>
<dbReference type="Pfam" id="PF00583">
    <property type="entry name" value="Acetyltransf_1"/>
    <property type="match status" value="1"/>
</dbReference>
<evidence type="ECO:0000256" key="2">
    <source>
        <dbReference type="ARBA" id="ARBA00023315"/>
    </source>
</evidence>
<dbReference type="eggNOG" id="COG0456">
    <property type="taxonomic scope" value="Bacteria"/>
</dbReference>
<comment type="function">
    <text evidence="3">Acetylates the N-terminal alanine of ribosomal protein bS18.</text>
</comment>
<dbReference type="STRING" id="1116472.MGMO_9c00470"/>
<dbReference type="InterPro" id="IPR006464">
    <property type="entry name" value="AcTrfase_RimI/Ard1"/>
</dbReference>
<evidence type="ECO:0000313" key="5">
    <source>
        <dbReference type="EMBL" id="ESS73851.1"/>
    </source>
</evidence>
<dbReference type="InterPro" id="IPR043690">
    <property type="entry name" value="RimI"/>
</dbReference>
<evidence type="ECO:0000256" key="1">
    <source>
        <dbReference type="ARBA" id="ARBA00022679"/>
    </source>
</evidence>
<keyword evidence="6" id="KW-1185">Reference proteome</keyword>
<comment type="similarity">
    <text evidence="3">Belongs to the acetyltransferase family. RimI subfamily.</text>
</comment>
<dbReference type="EC" id="2.3.1.266" evidence="3"/>
<comment type="caution">
    <text evidence="5">The sequence shown here is derived from an EMBL/GenBank/DDBJ whole genome shotgun (WGS) entry which is preliminary data.</text>
</comment>
<dbReference type="GO" id="GO:0008999">
    <property type="term" value="F:protein-N-terminal-alanine acetyltransferase activity"/>
    <property type="evidence" value="ECO:0007669"/>
    <property type="project" value="UniProtKB-UniRule"/>
</dbReference>
<comment type="subcellular location">
    <subcellularLocation>
        <location evidence="3">Cytoplasm</location>
    </subcellularLocation>
</comment>
<dbReference type="HAMAP" id="MF_02210">
    <property type="entry name" value="RimI"/>
    <property type="match status" value="1"/>
</dbReference>
<comment type="catalytic activity">
    <reaction evidence="3">
        <text>N-terminal L-alanyl-[ribosomal protein bS18] + acetyl-CoA = N-terminal N(alpha)-acetyl-L-alanyl-[ribosomal protein bS18] + CoA + H(+)</text>
        <dbReference type="Rhea" id="RHEA:43756"/>
        <dbReference type="Rhea" id="RHEA-COMP:10676"/>
        <dbReference type="Rhea" id="RHEA-COMP:10677"/>
        <dbReference type="ChEBI" id="CHEBI:15378"/>
        <dbReference type="ChEBI" id="CHEBI:57287"/>
        <dbReference type="ChEBI" id="CHEBI:57288"/>
        <dbReference type="ChEBI" id="CHEBI:64718"/>
        <dbReference type="ChEBI" id="CHEBI:83683"/>
        <dbReference type="EC" id="2.3.1.266"/>
    </reaction>
</comment>
<gene>
    <name evidence="3 5" type="primary">rimI</name>
    <name evidence="5" type="ORF">MGMO_9c00470</name>
</gene>
<dbReference type="PANTHER" id="PTHR43800:SF1">
    <property type="entry name" value="PEPTIDYL-LYSINE N-ACETYLTRANSFERASE YJAB"/>
    <property type="match status" value="1"/>
</dbReference>
<feature type="active site" description="Proton acceptor" evidence="3">
    <location>
        <position position="135"/>
    </location>
</feature>
<keyword evidence="1 3" id="KW-0808">Transferase</keyword>
<dbReference type="Gene3D" id="3.40.630.30">
    <property type="match status" value="1"/>
</dbReference>
<dbReference type="AlphaFoldDB" id="V5E2R4"/>
<feature type="active site" description="Proton donor" evidence="3">
    <location>
        <position position="147"/>
    </location>
</feature>
<organism evidence="5 6">
    <name type="scientific">Methyloglobulus morosus KoM1</name>
    <dbReference type="NCBI Taxonomy" id="1116472"/>
    <lineage>
        <taxon>Bacteria</taxon>
        <taxon>Pseudomonadati</taxon>
        <taxon>Pseudomonadota</taxon>
        <taxon>Gammaproteobacteria</taxon>
        <taxon>Methylococcales</taxon>
        <taxon>Methylococcaceae</taxon>
        <taxon>Methyloglobulus</taxon>
    </lineage>
</organism>
<dbReference type="SUPFAM" id="SSF55729">
    <property type="entry name" value="Acyl-CoA N-acyltransferases (Nat)"/>
    <property type="match status" value="1"/>
</dbReference>
<evidence type="ECO:0000313" key="6">
    <source>
        <dbReference type="Proteomes" id="UP000017842"/>
    </source>
</evidence>
<dbReference type="InterPro" id="IPR016181">
    <property type="entry name" value="Acyl_CoA_acyltransferase"/>
</dbReference>
<dbReference type="GO" id="GO:0005737">
    <property type="term" value="C:cytoplasm"/>
    <property type="evidence" value="ECO:0007669"/>
    <property type="project" value="UniProtKB-SubCell"/>
</dbReference>
<dbReference type="RefSeq" id="WP_023493262.1">
    <property type="nucleotide sequence ID" value="NZ_AYLO01000009.1"/>
</dbReference>
<dbReference type="PATRIC" id="fig|1116472.3.peg.353"/>
<dbReference type="NCBIfam" id="TIGR01575">
    <property type="entry name" value="rimI"/>
    <property type="match status" value="1"/>
</dbReference>
<evidence type="ECO:0000259" key="4">
    <source>
        <dbReference type="PROSITE" id="PS51186"/>
    </source>
</evidence>
<proteinExistence type="inferred from homology"/>
<protein>
    <recommendedName>
        <fullName evidence="3">[Ribosomal protein bS18]-alanine N-acetyltransferase</fullName>
        <ecNumber evidence="3">2.3.1.266</ecNumber>
    </recommendedName>
</protein>
<dbReference type="EMBL" id="AYLO01000009">
    <property type="protein sequence ID" value="ESS73851.1"/>
    <property type="molecule type" value="Genomic_DNA"/>
</dbReference>
<dbReference type="OrthoDB" id="9796919at2"/>
<feature type="domain" description="N-acetyltransferase" evidence="4">
    <location>
        <begin position="35"/>
        <end position="179"/>
    </location>
</feature>
<keyword evidence="3" id="KW-0963">Cytoplasm</keyword>
<dbReference type="InterPro" id="IPR000182">
    <property type="entry name" value="GNAT_dom"/>
</dbReference>
<dbReference type="PANTHER" id="PTHR43800">
    <property type="entry name" value="PEPTIDYL-LYSINE N-ACETYLTRANSFERASE YJAB"/>
    <property type="match status" value="1"/>
</dbReference>
<comment type="caution">
    <text evidence="3">Lacks conserved residue(s) required for the propagation of feature annotation.</text>
</comment>
<sequence>MRGWMDKIKSVLVYDADKEFYARVFPESLSRTDLLRLRTMTYADLPAVMDIERANYPFPWDEDIFVDCFKVGYGCWVCEENGKILGYCIMTMGVGEAHILNISVAPDEQGQGVGRRIMEILVEIAKGEAETMFLEVRPSNPGAIALYQKLGFNEIGVRKGYYPAEKGREDAIMFALELI</sequence>
<dbReference type="Proteomes" id="UP000017842">
    <property type="component" value="Unassembled WGS sequence"/>
</dbReference>
<keyword evidence="2 3" id="KW-0012">Acyltransferase</keyword>
<name>V5E2R4_9GAMM</name>
<accession>V5E2R4</accession>